<dbReference type="InterPro" id="IPR009057">
    <property type="entry name" value="Homeodomain-like_sf"/>
</dbReference>
<evidence type="ECO:0000313" key="5">
    <source>
        <dbReference type="Proteomes" id="UP001501638"/>
    </source>
</evidence>
<keyword evidence="1" id="KW-0805">Transcription regulation</keyword>
<dbReference type="Proteomes" id="UP001501638">
    <property type="component" value="Unassembled WGS sequence"/>
</dbReference>
<dbReference type="PROSITE" id="PS01124">
    <property type="entry name" value="HTH_ARAC_FAMILY_2"/>
    <property type="match status" value="1"/>
</dbReference>
<organism evidence="4 5">
    <name type="scientific">Streptomyces macrosporus</name>
    <dbReference type="NCBI Taxonomy" id="44032"/>
    <lineage>
        <taxon>Bacteria</taxon>
        <taxon>Bacillati</taxon>
        <taxon>Actinomycetota</taxon>
        <taxon>Actinomycetes</taxon>
        <taxon>Kitasatosporales</taxon>
        <taxon>Streptomycetaceae</taxon>
        <taxon>Streptomyces</taxon>
    </lineage>
</organism>
<keyword evidence="2" id="KW-0804">Transcription</keyword>
<dbReference type="SMART" id="SM00342">
    <property type="entry name" value="HTH_ARAC"/>
    <property type="match status" value="1"/>
</dbReference>
<keyword evidence="5" id="KW-1185">Reference proteome</keyword>
<proteinExistence type="predicted"/>
<feature type="domain" description="HTH araC/xylS-type" evidence="3">
    <location>
        <begin position="1"/>
        <end position="56"/>
    </location>
</feature>
<evidence type="ECO:0000259" key="3">
    <source>
        <dbReference type="PROSITE" id="PS01124"/>
    </source>
</evidence>
<accession>A0ABP5WXU0</accession>
<evidence type="ECO:0000256" key="1">
    <source>
        <dbReference type="ARBA" id="ARBA00023015"/>
    </source>
</evidence>
<dbReference type="Gene3D" id="1.10.10.60">
    <property type="entry name" value="Homeodomain-like"/>
    <property type="match status" value="1"/>
</dbReference>
<dbReference type="InterPro" id="IPR018060">
    <property type="entry name" value="HTH_AraC"/>
</dbReference>
<dbReference type="EMBL" id="BAAASZ010000017">
    <property type="protein sequence ID" value="GAA2436832.1"/>
    <property type="molecule type" value="Genomic_DNA"/>
</dbReference>
<gene>
    <name evidence="4" type="ORF">GCM10010405_20080</name>
</gene>
<dbReference type="Pfam" id="PF12833">
    <property type="entry name" value="HTH_18"/>
    <property type="match status" value="1"/>
</dbReference>
<name>A0ABP5WXU0_9ACTN</name>
<sequence length="74" mass="8337">MAYLTEYRIRRAADLLARTGATVGADSRRVGYSDAYALSAAFKRTLGVRPSEHRAMARYRASPSSASRREWRMP</sequence>
<dbReference type="SUPFAM" id="SSF46689">
    <property type="entry name" value="Homeodomain-like"/>
    <property type="match status" value="1"/>
</dbReference>
<reference evidence="5" key="1">
    <citation type="journal article" date="2019" name="Int. J. Syst. Evol. Microbiol.">
        <title>The Global Catalogue of Microorganisms (GCM) 10K type strain sequencing project: providing services to taxonomists for standard genome sequencing and annotation.</title>
        <authorList>
            <consortium name="The Broad Institute Genomics Platform"/>
            <consortium name="The Broad Institute Genome Sequencing Center for Infectious Disease"/>
            <person name="Wu L."/>
            <person name="Ma J."/>
        </authorList>
    </citation>
    <scope>NUCLEOTIDE SEQUENCE [LARGE SCALE GENOMIC DNA]</scope>
    <source>
        <strain evidence="5">JCM 6305</strain>
    </source>
</reference>
<protein>
    <recommendedName>
        <fullName evidence="3">HTH araC/xylS-type domain-containing protein</fullName>
    </recommendedName>
</protein>
<comment type="caution">
    <text evidence="4">The sequence shown here is derived from an EMBL/GenBank/DDBJ whole genome shotgun (WGS) entry which is preliminary data.</text>
</comment>
<evidence type="ECO:0000256" key="2">
    <source>
        <dbReference type="ARBA" id="ARBA00023163"/>
    </source>
</evidence>
<evidence type="ECO:0000313" key="4">
    <source>
        <dbReference type="EMBL" id="GAA2436832.1"/>
    </source>
</evidence>